<keyword evidence="2" id="KW-0812">Transmembrane</keyword>
<keyword evidence="2" id="KW-0472">Membrane</keyword>
<reference evidence="3 6" key="2">
    <citation type="submission" date="2018-12" db="EMBL/GenBank/DDBJ databases">
        <title>Identification of serotype of rogose Salmonella by whole genome sequencing.</title>
        <authorList>
            <person name="Sacchi C.T."/>
            <person name="Goncalves C.R."/>
            <person name="Tiba-Casas M.R."/>
        </authorList>
    </citation>
    <scope>NUCLEOTIDE SEQUENCE [LARGE SCALE GENOMIC DNA]</scope>
    <source>
        <strain evidence="3 6">169_17</strain>
    </source>
</reference>
<sequence>MTKARFTEEQIADFLHQSKNSISNKELSEKYGFSVTTLRRWQEQHAEGVRRELKEAETIAALVFLGFFVLALMLALAVSRITGAWVILPCLLYCIYYIRHFRQLSAKHIKEEDTHLSRSGRGANNVFYKLCWALIFFFVFTFMYFIAKVS</sequence>
<dbReference type="GO" id="GO:0006313">
    <property type="term" value="P:DNA transposition"/>
    <property type="evidence" value="ECO:0007669"/>
    <property type="project" value="InterPro"/>
</dbReference>
<dbReference type="InterPro" id="IPR052546">
    <property type="entry name" value="Transposase_8_domain"/>
</dbReference>
<dbReference type="InterPro" id="IPR009057">
    <property type="entry name" value="Homeodomain-like_sf"/>
</dbReference>
<evidence type="ECO:0000313" key="3">
    <source>
        <dbReference type="EMBL" id="RXQ34614.1"/>
    </source>
</evidence>
<dbReference type="Proteomes" id="UP000290660">
    <property type="component" value="Unassembled WGS sequence"/>
</dbReference>
<accession>A0A379QU38</accession>
<gene>
    <name evidence="3" type="ORF">EI538_12625</name>
    <name evidence="4" type="ORF">NCTC10252_04383</name>
</gene>
<dbReference type="EMBL" id="RSEO01000012">
    <property type="protein sequence ID" value="RXQ34614.1"/>
    <property type="molecule type" value="Genomic_DNA"/>
</dbReference>
<name>A0A379QU38_SALER</name>
<dbReference type="PANTHER" id="PTHR33609">
    <property type="entry name" value="LOW CALCIUM RESPONSE LOCUS PROTEIN S"/>
    <property type="match status" value="1"/>
</dbReference>
<organism evidence="4 5">
    <name type="scientific">Salmonella enterica</name>
    <name type="common">Salmonella choleraesuis</name>
    <dbReference type="NCBI Taxonomy" id="28901"/>
    <lineage>
        <taxon>Bacteria</taxon>
        <taxon>Pseudomonadati</taxon>
        <taxon>Pseudomonadota</taxon>
        <taxon>Gammaproteobacteria</taxon>
        <taxon>Enterobacterales</taxon>
        <taxon>Enterobacteriaceae</taxon>
        <taxon>Salmonella</taxon>
    </lineage>
</organism>
<dbReference type="GO" id="GO:0004803">
    <property type="term" value="F:transposase activity"/>
    <property type="evidence" value="ECO:0007669"/>
    <property type="project" value="InterPro"/>
</dbReference>
<feature type="transmembrane region" description="Helical" evidence="2">
    <location>
        <begin position="126"/>
        <end position="147"/>
    </location>
</feature>
<reference evidence="4 5" key="1">
    <citation type="submission" date="2018-06" db="EMBL/GenBank/DDBJ databases">
        <authorList>
            <consortium name="Pathogen Informatics"/>
            <person name="Doyle S."/>
        </authorList>
    </citation>
    <scope>NUCLEOTIDE SEQUENCE [LARGE SCALE GENOMIC DNA]</scope>
    <source>
        <strain evidence="4 5">NCTC10252</strain>
    </source>
</reference>
<dbReference type="PANTHER" id="PTHR33609:SF1">
    <property type="entry name" value="TRANSPOSASE"/>
    <property type="match status" value="1"/>
</dbReference>
<evidence type="ECO:0000256" key="2">
    <source>
        <dbReference type="SAM" id="Phobius"/>
    </source>
</evidence>
<evidence type="ECO:0000256" key="1">
    <source>
        <dbReference type="ARBA" id="ARBA00009964"/>
    </source>
</evidence>
<feature type="transmembrane region" description="Helical" evidence="2">
    <location>
        <begin position="59"/>
        <end position="78"/>
    </location>
</feature>
<dbReference type="EMBL" id="UGWP01000004">
    <property type="protein sequence ID" value="SUF59036.1"/>
    <property type="molecule type" value="Genomic_DNA"/>
</dbReference>
<feature type="transmembrane region" description="Helical" evidence="2">
    <location>
        <begin position="84"/>
        <end position="101"/>
    </location>
</feature>
<keyword evidence="2" id="KW-1133">Transmembrane helix</keyword>
<evidence type="ECO:0000313" key="5">
    <source>
        <dbReference type="Proteomes" id="UP000254597"/>
    </source>
</evidence>
<proteinExistence type="inferred from homology"/>
<dbReference type="InterPro" id="IPR002514">
    <property type="entry name" value="Transposase_8"/>
</dbReference>
<dbReference type="GO" id="GO:0003677">
    <property type="term" value="F:DNA binding"/>
    <property type="evidence" value="ECO:0007669"/>
    <property type="project" value="InterPro"/>
</dbReference>
<evidence type="ECO:0000313" key="4">
    <source>
        <dbReference type="EMBL" id="SUF59036.1"/>
    </source>
</evidence>
<dbReference type="SUPFAM" id="SSF46689">
    <property type="entry name" value="Homeodomain-like"/>
    <property type="match status" value="1"/>
</dbReference>
<dbReference type="RefSeq" id="WP_080226608.1">
    <property type="nucleotide sequence ID" value="NZ_JASMSH010000009.1"/>
</dbReference>
<dbReference type="Proteomes" id="UP000254597">
    <property type="component" value="Unassembled WGS sequence"/>
</dbReference>
<dbReference type="AlphaFoldDB" id="A0A379QU38"/>
<accession>A0A3R0C1J7</accession>
<dbReference type="Pfam" id="PF01527">
    <property type="entry name" value="HTH_Tnp_1"/>
    <property type="match status" value="1"/>
</dbReference>
<protein>
    <submittedName>
        <fullName evidence="4">Transposase</fullName>
    </submittedName>
</protein>
<comment type="similarity">
    <text evidence="1">Belongs to the transposase 8 family.</text>
</comment>
<evidence type="ECO:0000313" key="6">
    <source>
        <dbReference type="Proteomes" id="UP000290660"/>
    </source>
</evidence>